<evidence type="ECO:0000313" key="3">
    <source>
        <dbReference type="Proteomes" id="UP001176961"/>
    </source>
</evidence>
<dbReference type="Proteomes" id="UP001176961">
    <property type="component" value="Unassembled WGS sequence"/>
</dbReference>
<comment type="caution">
    <text evidence="2">The sequence shown here is derived from an EMBL/GenBank/DDBJ whole genome shotgun (WGS) entry which is preliminary data.</text>
</comment>
<keyword evidence="1" id="KW-0732">Signal</keyword>
<keyword evidence="3" id="KW-1185">Reference proteome</keyword>
<feature type="chain" id="PRO_5041281837" evidence="1">
    <location>
        <begin position="23"/>
        <end position="130"/>
    </location>
</feature>
<proteinExistence type="predicted"/>
<dbReference type="Pfam" id="PF17619">
    <property type="entry name" value="SCVP"/>
    <property type="match status" value="1"/>
</dbReference>
<dbReference type="InterPro" id="IPR035126">
    <property type="entry name" value="SCVP"/>
</dbReference>
<name>A0AA36H6U8_CYLNA</name>
<evidence type="ECO:0000313" key="2">
    <source>
        <dbReference type="EMBL" id="CAJ0605083.1"/>
    </source>
</evidence>
<sequence length="130" mass="14579">MAHLLAMFLAAIIFVFLEASSGEIETGITVVTDFVYDDRKNNNTERVVLQKITEATNMNASNVKIIKKETKEVDGFFTAIYNVTTPSCQEVSGFAVQVMKNFSPVIFIRYKCPGEAEMEFLRNLNLGLNI</sequence>
<reference evidence="2" key="1">
    <citation type="submission" date="2023-07" db="EMBL/GenBank/DDBJ databases">
        <authorList>
            <consortium name="CYATHOMIX"/>
        </authorList>
    </citation>
    <scope>NUCLEOTIDE SEQUENCE</scope>
    <source>
        <strain evidence="2">N/A</strain>
    </source>
</reference>
<dbReference type="EMBL" id="CATQJL010000316">
    <property type="protein sequence ID" value="CAJ0605083.1"/>
    <property type="molecule type" value="Genomic_DNA"/>
</dbReference>
<gene>
    <name evidence="2" type="ORF">CYNAS_LOCUS17066</name>
</gene>
<accession>A0AA36H6U8</accession>
<feature type="signal peptide" evidence="1">
    <location>
        <begin position="1"/>
        <end position="22"/>
    </location>
</feature>
<dbReference type="AlphaFoldDB" id="A0AA36H6U8"/>
<protein>
    <submittedName>
        <fullName evidence="2">Uncharacterized protein</fullName>
    </submittedName>
</protein>
<organism evidence="2 3">
    <name type="scientific">Cylicocyclus nassatus</name>
    <name type="common">Nematode worm</name>
    <dbReference type="NCBI Taxonomy" id="53992"/>
    <lineage>
        <taxon>Eukaryota</taxon>
        <taxon>Metazoa</taxon>
        <taxon>Ecdysozoa</taxon>
        <taxon>Nematoda</taxon>
        <taxon>Chromadorea</taxon>
        <taxon>Rhabditida</taxon>
        <taxon>Rhabditina</taxon>
        <taxon>Rhabditomorpha</taxon>
        <taxon>Strongyloidea</taxon>
        <taxon>Strongylidae</taxon>
        <taxon>Cylicocyclus</taxon>
    </lineage>
</organism>
<evidence type="ECO:0000256" key="1">
    <source>
        <dbReference type="SAM" id="SignalP"/>
    </source>
</evidence>